<proteinExistence type="inferred from homology"/>
<reference evidence="9 10" key="1">
    <citation type="submission" date="2024-03" db="EMBL/GenBank/DDBJ databases">
        <title>Mouse gut bacterial collection (mGBC) of GemPharmatech.</title>
        <authorList>
            <person name="He Y."/>
            <person name="Dong L."/>
            <person name="Wu D."/>
            <person name="Gao X."/>
            <person name="Lin Z."/>
        </authorList>
    </citation>
    <scope>NUCLEOTIDE SEQUENCE [LARGE SCALE GENOMIC DNA]</scope>
    <source>
        <strain evidence="9 10">32-10</strain>
    </source>
</reference>
<dbReference type="InterPro" id="IPR011013">
    <property type="entry name" value="Gal_mutarotase_sf_dom"/>
</dbReference>
<evidence type="ECO:0000313" key="10">
    <source>
        <dbReference type="Proteomes" id="UP001565219"/>
    </source>
</evidence>
<dbReference type="Gene3D" id="2.70.98.10">
    <property type="match status" value="1"/>
</dbReference>
<dbReference type="Proteomes" id="UP001565219">
    <property type="component" value="Unassembled WGS sequence"/>
</dbReference>
<evidence type="ECO:0000256" key="3">
    <source>
        <dbReference type="ARBA" id="ARBA00006206"/>
    </source>
</evidence>
<evidence type="ECO:0000256" key="2">
    <source>
        <dbReference type="ARBA" id="ARBA00005028"/>
    </source>
</evidence>
<evidence type="ECO:0000256" key="1">
    <source>
        <dbReference type="ARBA" id="ARBA00001614"/>
    </source>
</evidence>
<dbReference type="PANTHER" id="PTHR10091:SF0">
    <property type="entry name" value="GALACTOSE MUTAROTASE"/>
    <property type="match status" value="1"/>
</dbReference>
<keyword evidence="7 8" id="KW-0119">Carbohydrate metabolism</keyword>
<dbReference type="PIRSF" id="PIRSF005096">
    <property type="entry name" value="GALM"/>
    <property type="match status" value="1"/>
</dbReference>
<comment type="caution">
    <text evidence="9">The sequence shown here is derived from an EMBL/GenBank/DDBJ whole genome shotgun (WGS) entry which is preliminary data.</text>
</comment>
<comment type="catalytic activity">
    <reaction evidence="1 8">
        <text>alpha-D-glucose = beta-D-glucose</text>
        <dbReference type="Rhea" id="RHEA:10264"/>
        <dbReference type="ChEBI" id="CHEBI:15903"/>
        <dbReference type="ChEBI" id="CHEBI:17925"/>
        <dbReference type="EC" id="5.1.3.3"/>
    </reaction>
</comment>
<name>A0ABV4DKX4_9FIRM</name>
<dbReference type="InterPro" id="IPR018052">
    <property type="entry name" value="Ald1_epimerase_CS"/>
</dbReference>
<dbReference type="Pfam" id="PF01263">
    <property type="entry name" value="Aldose_epim"/>
    <property type="match status" value="1"/>
</dbReference>
<dbReference type="InterPro" id="IPR047215">
    <property type="entry name" value="Galactose_mutarotase-like"/>
</dbReference>
<evidence type="ECO:0000256" key="4">
    <source>
        <dbReference type="ARBA" id="ARBA00013185"/>
    </source>
</evidence>
<dbReference type="InterPro" id="IPR008183">
    <property type="entry name" value="Aldose_1/G6P_1-epimerase"/>
</dbReference>
<dbReference type="GO" id="GO:0016853">
    <property type="term" value="F:isomerase activity"/>
    <property type="evidence" value="ECO:0007669"/>
    <property type="project" value="UniProtKB-KW"/>
</dbReference>
<sequence>MGKNMITAVNVIEERENGITFFEMKNDELQIRVTNLGCHILSIFAKDRDGKQEDVVLGFEEIEDCKEDGTYMGAIVGRVANRIKGASFELNGKTYKLAVNNGPNHLHGGEIGFDQKIFCYEIIENGILFSCISPDMEEGYPGTLELKVKYLLTGNNLTMEYEAWSDEDTLCNITNHSYFNLSAGKEKIYDHYLKINADKIACVDENCCTTGEFMDVKDTPFDFHDYHKIGERINDDCEQLKLASGYDHSFMVKGDENQLSLYDEKSGRKLTVSTTLPAVQIYTGNFLDEGCNGKQGKPYENRDGVAIEPQFLPDSIHIEKEPKVILRKGEIYKATTKYIFQVDEQ</sequence>
<protein>
    <recommendedName>
        <fullName evidence="5 8">Aldose 1-epimerase</fullName>
        <ecNumber evidence="4 8">5.1.3.3</ecNumber>
    </recommendedName>
</protein>
<evidence type="ECO:0000256" key="5">
    <source>
        <dbReference type="ARBA" id="ARBA00014165"/>
    </source>
</evidence>
<dbReference type="InterPro" id="IPR014718">
    <property type="entry name" value="GH-type_carb-bd"/>
</dbReference>
<dbReference type="EMBL" id="JBCLTR010000041">
    <property type="protein sequence ID" value="MEY8635169.1"/>
    <property type="molecule type" value="Genomic_DNA"/>
</dbReference>
<evidence type="ECO:0000256" key="7">
    <source>
        <dbReference type="ARBA" id="ARBA00023277"/>
    </source>
</evidence>
<gene>
    <name evidence="9" type="ORF">AALG99_16945</name>
</gene>
<organism evidence="9 10">
    <name type="scientific">Anaerostipes hominis</name>
    <name type="common">ex Lee et al. 2021</name>
    <dbReference type="NCBI Taxonomy" id="2025494"/>
    <lineage>
        <taxon>Bacteria</taxon>
        <taxon>Bacillati</taxon>
        <taxon>Bacillota</taxon>
        <taxon>Clostridia</taxon>
        <taxon>Lachnospirales</taxon>
        <taxon>Lachnospiraceae</taxon>
        <taxon>Anaerostipes</taxon>
    </lineage>
</organism>
<comment type="similarity">
    <text evidence="3 8">Belongs to the aldose epimerase family.</text>
</comment>
<accession>A0ABV4DKX4</accession>
<evidence type="ECO:0000256" key="6">
    <source>
        <dbReference type="ARBA" id="ARBA00023235"/>
    </source>
</evidence>
<dbReference type="InterPro" id="IPR015443">
    <property type="entry name" value="Aldose_1-epimerase"/>
</dbReference>
<dbReference type="CDD" id="cd09019">
    <property type="entry name" value="galactose_mutarotase_like"/>
    <property type="match status" value="1"/>
</dbReference>
<dbReference type="PROSITE" id="PS00545">
    <property type="entry name" value="ALDOSE_1_EPIMERASE"/>
    <property type="match status" value="1"/>
</dbReference>
<keyword evidence="10" id="KW-1185">Reference proteome</keyword>
<dbReference type="SUPFAM" id="SSF74650">
    <property type="entry name" value="Galactose mutarotase-like"/>
    <property type="match status" value="1"/>
</dbReference>
<keyword evidence="6 8" id="KW-0413">Isomerase</keyword>
<evidence type="ECO:0000313" key="9">
    <source>
        <dbReference type="EMBL" id="MEY8635169.1"/>
    </source>
</evidence>
<evidence type="ECO:0000256" key="8">
    <source>
        <dbReference type="PIRNR" id="PIRNR005096"/>
    </source>
</evidence>
<dbReference type="RefSeq" id="WP_243167417.1">
    <property type="nucleotide sequence ID" value="NZ_BAABXW010000001.1"/>
</dbReference>
<dbReference type="EC" id="5.1.3.3" evidence="4 8"/>
<dbReference type="NCBIfam" id="NF008277">
    <property type="entry name" value="PRK11055.1"/>
    <property type="match status" value="1"/>
</dbReference>
<dbReference type="PANTHER" id="PTHR10091">
    <property type="entry name" value="ALDOSE-1-EPIMERASE"/>
    <property type="match status" value="1"/>
</dbReference>
<comment type="pathway">
    <text evidence="2 8">Carbohydrate metabolism; hexose metabolism.</text>
</comment>